<evidence type="ECO:0000313" key="1">
    <source>
        <dbReference type="EMBL" id="PON73662.1"/>
    </source>
</evidence>
<name>A0A2P5DK37_PARAD</name>
<dbReference type="EMBL" id="JXTB01000032">
    <property type="protein sequence ID" value="PON73662.1"/>
    <property type="molecule type" value="Genomic_DNA"/>
</dbReference>
<organism evidence="1 2">
    <name type="scientific">Parasponia andersonii</name>
    <name type="common">Sponia andersonii</name>
    <dbReference type="NCBI Taxonomy" id="3476"/>
    <lineage>
        <taxon>Eukaryota</taxon>
        <taxon>Viridiplantae</taxon>
        <taxon>Streptophyta</taxon>
        <taxon>Embryophyta</taxon>
        <taxon>Tracheophyta</taxon>
        <taxon>Spermatophyta</taxon>
        <taxon>Magnoliopsida</taxon>
        <taxon>eudicotyledons</taxon>
        <taxon>Gunneridae</taxon>
        <taxon>Pentapetalae</taxon>
        <taxon>rosids</taxon>
        <taxon>fabids</taxon>
        <taxon>Rosales</taxon>
        <taxon>Cannabaceae</taxon>
        <taxon>Parasponia</taxon>
    </lineage>
</organism>
<accession>A0A2P5DK37</accession>
<reference evidence="2" key="1">
    <citation type="submission" date="2016-06" db="EMBL/GenBank/DDBJ databases">
        <title>Parallel loss of symbiosis genes in relatives of nitrogen-fixing non-legume Parasponia.</title>
        <authorList>
            <person name="Van Velzen R."/>
            <person name="Holmer R."/>
            <person name="Bu F."/>
            <person name="Rutten L."/>
            <person name="Van Zeijl A."/>
            <person name="Liu W."/>
            <person name="Santuari L."/>
            <person name="Cao Q."/>
            <person name="Sharma T."/>
            <person name="Shen D."/>
            <person name="Roswanjaya Y."/>
            <person name="Wardhani T."/>
            <person name="Kalhor M.S."/>
            <person name="Jansen J."/>
            <person name="Van den Hoogen J."/>
            <person name="Gungor B."/>
            <person name="Hartog M."/>
            <person name="Hontelez J."/>
            <person name="Verver J."/>
            <person name="Yang W.-C."/>
            <person name="Schijlen E."/>
            <person name="Repin R."/>
            <person name="Schilthuizen M."/>
            <person name="Schranz E."/>
            <person name="Heidstra R."/>
            <person name="Miyata K."/>
            <person name="Fedorova E."/>
            <person name="Kohlen W."/>
            <person name="Bisseling T."/>
            <person name="Smit S."/>
            <person name="Geurts R."/>
        </authorList>
    </citation>
    <scope>NUCLEOTIDE SEQUENCE [LARGE SCALE GENOMIC DNA]</scope>
    <source>
        <strain evidence="2">cv. WU1-14</strain>
    </source>
</reference>
<dbReference type="Proteomes" id="UP000237105">
    <property type="component" value="Unassembled WGS sequence"/>
</dbReference>
<evidence type="ECO:0000313" key="2">
    <source>
        <dbReference type="Proteomes" id="UP000237105"/>
    </source>
</evidence>
<keyword evidence="2" id="KW-1185">Reference proteome</keyword>
<dbReference type="OrthoDB" id="10427793at2759"/>
<gene>
    <name evidence="1" type="ORF">PanWU01x14_055500</name>
</gene>
<feature type="non-terminal residue" evidence="1">
    <location>
        <position position="1"/>
    </location>
</feature>
<protein>
    <submittedName>
        <fullName evidence="1">Uncharacterized protein</fullName>
    </submittedName>
</protein>
<comment type="caution">
    <text evidence="1">The sequence shown here is derived from an EMBL/GenBank/DDBJ whole genome shotgun (WGS) entry which is preliminary data.</text>
</comment>
<proteinExistence type="predicted"/>
<dbReference type="AlphaFoldDB" id="A0A2P5DK37"/>
<sequence length="41" mass="4590">ESLGDQTTRVLFEVLCTVNKSEKIEEVAPEITSVARTPFHD</sequence>